<sequence length="132" mass="14245">MAKTAVKNGLEALLGATLDVQDTVYIPRLKTHFTVKALDQAEMTRARDQATIPTRKGEKELDAQLFNAVLIARGCVDPDFADKALIAHYGASDAADCVTKALLPGEIAKVLTAIMKLSGFDDEEELIDDAKN</sequence>
<dbReference type="Proteomes" id="UP000679992">
    <property type="component" value="Unassembled WGS sequence"/>
</dbReference>
<name>A0ABQ4MGY0_9BACL</name>
<evidence type="ECO:0000313" key="2">
    <source>
        <dbReference type="Proteomes" id="UP000679992"/>
    </source>
</evidence>
<organism evidence="1 2">
    <name type="scientific">Paenibacillus vini</name>
    <dbReference type="NCBI Taxonomy" id="1476024"/>
    <lineage>
        <taxon>Bacteria</taxon>
        <taxon>Bacillati</taxon>
        <taxon>Bacillota</taxon>
        <taxon>Bacilli</taxon>
        <taxon>Bacillales</taxon>
        <taxon>Paenibacillaceae</taxon>
        <taxon>Paenibacillus</taxon>
    </lineage>
</organism>
<evidence type="ECO:0000313" key="1">
    <source>
        <dbReference type="EMBL" id="GIP55246.1"/>
    </source>
</evidence>
<protein>
    <recommendedName>
        <fullName evidence="3">Phage portal protein</fullName>
    </recommendedName>
</protein>
<dbReference type="Pfam" id="PF08890">
    <property type="entry name" value="Phage_TAC_5"/>
    <property type="match status" value="1"/>
</dbReference>
<keyword evidence="2" id="KW-1185">Reference proteome</keyword>
<dbReference type="EMBL" id="BOSL01000017">
    <property type="protein sequence ID" value="GIP55246.1"/>
    <property type="molecule type" value="Genomic_DNA"/>
</dbReference>
<dbReference type="Gene3D" id="3.30.2220.30">
    <property type="match status" value="1"/>
</dbReference>
<comment type="caution">
    <text evidence="1">The sequence shown here is derived from an EMBL/GenBank/DDBJ whole genome shotgun (WGS) entry which is preliminary data.</text>
</comment>
<dbReference type="RefSeq" id="WP_213656269.1">
    <property type="nucleotide sequence ID" value="NZ_BOSL01000017.1"/>
</dbReference>
<dbReference type="InterPro" id="IPR014986">
    <property type="entry name" value="XkdN-like"/>
</dbReference>
<evidence type="ECO:0008006" key="3">
    <source>
        <dbReference type="Google" id="ProtNLM"/>
    </source>
</evidence>
<accession>A0ABQ4MGY0</accession>
<reference evidence="1 2" key="1">
    <citation type="submission" date="2021-03" db="EMBL/GenBank/DDBJ databases">
        <title>Antimicrobial resistance genes in bacteria isolated from Japanese honey, and their potential for conferring macrolide and lincosamide resistance in the American foulbrood pathogen Paenibacillus larvae.</title>
        <authorList>
            <person name="Okamoto M."/>
            <person name="Kumagai M."/>
            <person name="Kanamori H."/>
            <person name="Takamatsu D."/>
        </authorList>
    </citation>
    <scope>NUCLEOTIDE SEQUENCE [LARGE SCALE GENOMIC DNA]</scope>
    <source>
        <strain evidence="1 2">J42TS3</strain>
    </source>
</reference>
<proteinExistence type="predicted"/>
<dbReference type="InterPro" id="IPR038559">
    <property type="entry name" value="XkdN-like_sf"/>
</dbReference>
<gene>
    <name evidence="1" type="ORF">J42TS3_42810</name>
</gene>